<evidence type="ECO:0000256" key="11">
    <source>
        <dbReference type="ARBA" id="ARBA00022741"/>
    </source>
</evidence>
<dbReference type="PANTHER" id="PTHR45974:SF23">
    <property type="entry name" value="PROTEIN KINASE DOMAIN-CONTAINING PROTEIN"/>
    <property type="match status" value="1"/>
</dbReference>
<dbReference type="Gene3D" id="1.10.510.10">
    <property type="entry name" value="Transferase(Phosphotransferase) domain 1"/>
    <property type="match status" value="1"/>
</dbReference>
<dbReference type="PROSITE" id="PS00108">
    <property type="entry name" value="PROTEIN_KINASE_ST"/>
    <property type="match status" value="1"/>
</dbReference>
<evidence type="ECO:0000256" key="1">
    <source>
        <dbReference type="ARBA" id="ARBA00004479"/>
    </source>
</evidence>
<keyword evidence="15" id="KW-0472">Membrane</keyword>
<evidence type="ECO:0000256" key="16">
    <source>
        <dbReference type="ARBA" id="ARBA00023170"/>
    </source>
</evidence>
<dbReference type="GeneID" id="111289091"/>
<keyword evidence="21" id="KW-1185">Reference proteome</keyword>
<evidence type="ECO:0000256" key="6">
    <source>
        <dbReference type="ARBA" id="ARBA00022614"/>
    </source>
</evidence>
<name>A0A6P5Y5I1_DURZI</name>
<keyword evidence="12" id="KW-0418">Kinase</keyword>
<evidence type="ECO:0000256" key="7">
    <source>
        <dbReference type="ARBA" id="ARBA00022679"/>
    </source>
</evidence>
<keyword evidence="6" id="KW-0433">Leucine-rich repeat</keyword>
<dbReference type="InterPro" id="IPR055414">
    <property type="entry name" value="LRR_R13L4/SHOC2-like"/>
</dbReference>
<evidence type="ECO:0000256" key="18">
    <source>
        <dbReference type="PROSITE-ProRule" id="PRU10141"/>
    </source>
</evidence>
<organism evidence="21 22">
    <name type="scientific">Durio zibethinus</name>
    <name type="common">Durian</name>
    <dbReference type="NCBI Taxonomy" id="66656"/>
    <lineage>
        <taxon>Eukaryota</taxon>
        <taxon>Viridiplantae</taxon>
        <taxon>Streptophyta</taxon>
        <taxon>Embryophyta</taxon>
        <taxon>Tracheophyta</taxon>
        <taxon>Spermatophyta</taxon>
        <taxon>Magnoliopsida</taxon>
        <taxon>eudicotyledons</taxon>
        <taxon>Gunneridae</taxon>
        <taxon>Pentapetalae</taxon>
        <taxon>rosids</taxon>
        <taxon>malvids</taxon>
        <taxon>Malvales</taxon>
        <taxon>Malvaceae</taxon>
        <taxon>Helicteroideae</taxon>
        <taxon>Durio</taxon>
    </lineage>
</organism>
<dbReference type="FunFam" id="3.80.10.10:FF:000041">
    <property type="entry name" value="LRR receptor-like serine/threonine-protein kinase ERECTA"/>
    <property type="match status" value="1"/>
</dbReference>
<evidence type="ECO:0000256" key="4">
    <source>
        <dbReference type="ARBA" id="ARBA00012513"/>
    </source>
</evidence>
<gene>
    <name evidence="22" type="primary">LOC111289091</name>
</gene>
<sequence length="952" mass="105169">MAKLILSIVLVIVSCCFALLASGQLTYPSEVDALNGIWRKLQDPMKNLRNWTKNDPCVSNWTGVICANQDDGYLHVQELRMLNLNLSGNLAPEIAQLSNLTILNFMWNNITGSIPKEIGNIKSLQFLLLSGNQFSGSLADELGYLPKLVMFQVDLNQISGSLPKSFANLVSCRHFHMNNNSISGQIPPELYTMPHLMHFLLDNNNLSGYLPPQFSQMPNLKILQLDNNNFGGTEIPPSYGNMPMLVKLSLRNCSLQGAIPDFSSIATFRYLDLSHNQLTGGIPMNRFSDNITTIDLSYNLLNGSIPSNFSGLSHLQKLSLENNSLSGDVPFTIWRNVNFTAKARLIIDFQNNSLSNISGSIDPPSNVTIRLQGNPVCTFANQLNLVQFCRIALGNDEFVPATGSSTNSTDSCLHQSCPVSEKYEYVLESPYPCFCAAPLGVTLRLRSPTISDFPPYIYPYRVFITHSLGLDLYQLHVESFIWQTGPRLLLYLKFFPQYSNNTYKFNDSEVHRIEDMIATFSIPSNDTFGPYELLGFTPGLYSSVYLQPSKSGISKGALIGIILGAMSLAGAISSAITILFYIRSTKSGHDISKKQSIAKIPIRTDSVKDFSFEELEAATSGFNNTTQVGQGGYGKVYRGILANGAVVAIKRAQQGSMQGQIEFITEIELLSRVHHRNLVSLVGYCIEQGEQMLVYEFMPNGSLRDLLSDRCRHTLSFPMRLRIALGSAKGILYLHTEADPPIIHRDIKANNILLDFKFTPKVSDFGISRLAPVPDAEGASAHVSTVVKGTPGYLDPEYFLTHKLTEKSDVYSLGIVFLELLTGMLPISHGRNIVREVYGACQSGLMFSIIDRSMGSYSSESIKKFMALALKCCQDDPKERPTMLEVVRELENLCSLLPESDMIPTESDASISGVSGVGSSQLYFGRNSPYPMNTEILGSELVSGVIPTIKPR</sequence>
<dbReference type="KEGG" id="dzi:111289091"/>
<evidence type="ECO:0000313" key="22">
    <source>
        <dbReference type="RefSeq" id="XP_022735692.1"/>
    </source>
</evidence>
<feature type="chain" id="PRO_5028234250" description="non-specific serine/threonine protein kinase" evidence="19">
    <location>
        <begin position="24"/>
        <end position="952"/>
    </location>
</feature>
<keyword evidence="10" id="KW-0677">Repeat</keyword>
<dbReference type="PROSITE" id="PS51257">
    <property type="entry name" value="PROKAR_LIPOPROTEIN"/>
    <property type="match status" value="1"/>
</dbReference>
<evidence type="ECO:0000256" key="2">
    <source>
        <dbReference type="ARBA" id="ARBA00008684"/>
    </source>
</evidence>
<dbReference type="Pfam" id="PF23598">
    <property type="entry name" value="LRR_14"/>
    <property type="match status" value="1"/>
</dbReference>
<comment type="similarity">
    <text evidence="3">Belongs to the RLP family.</text>
</comment>
<dbReference type="Gene3D" id="3.30.200.20">
    <property type="entry name" value="Phosphorylase Kinase, domain 1"/>
    <property type="match status" value="1"/>
</dbReference>
<evidence type="ECO:0000256" key="9">
    <source>
        <dbReference type="ARBA" id="ARBA00022729"/>
    </source>
</evidence>
<evidence type="ECO:0000256" key="5">
    <source>
        <dbReference type="ARBA" id="ARBA00022527"/>
    </source>
</evidence>
<dbReference type="FunFam" id="3.80.10.10:FF:000129">
    <property type="entry name" value="Leucine-rich repeat receptor-like kinase"/>
    <property type="match status" value="1"/>
</dbReference>
<dbReference type="InterPro" id="IPR017441">
    <property type="entry name" value="Protein_kinase_ATP_BS"/>
</dbReference>
<feature type="binding site" evidence="18">
    <location>
        <position position="650"/>
    </location>
    <ligand>
        <name>ATP</name>
        <dbReference type="ChEBI" id="CHEBI:30616"/>
    </ligand>
</feature>
<dbReference type="FunFam" id="1.10.510.10:FF:000453">
    <property type="entry name" value="LRR receptor-like serine/threonine-protein kinase HSL2"/>
    <property type="match status" value="1"/>
</dbReference>
<keyword evidence="7" id="KW-0808">Transferase</keyword>
<reference evidence="22" key="1">
    <citation type="submission" date="2025-08" db="UniProtKB">
        <authorList>
            <consortium name="RefSeq"/>
        </authorList>
    </citation>
    <scope>IDENTIFICATION</scope>
    <source>
        <tissue evidence="22">Fruit stalk</tissue>
    </source>
</reference>
<dbReference type="Pfam" id="PF08263">
    <property type="entry name" value="LRRNT_2"/>
    <property type="match status" value="1"/>
</dbReference>
<dbReference type="Proteomes" id="UP000515121">
    <property type="component" value="Unplaced"/>
</dbReference>
<evidence type="ECO:0000313" key="21">
    <source>
        <dbReference type="Proteomes" id="UP000515121"/>
    </source>
</evidence>
<dbReference type="Pfam" id="PF00069">
    <property type="entry name" value="Pkinase"/>
    <property type="match status" value="1"/>
</dbReference>
<dbReference type="SMART" id="SM00220">
    <property type="entry name" value="S_TKc"/>
    <property type="match status" value="1"/>
</dbReference>
<dbReference type="GO" id="GO:0016020">
    <property type="term" value="C:membrane"/>
    <property type="evidence" value="ECO:0007669"/>
    <property type="project" value="UniProtKB-SubCell"/>
</dbReference>
<dbReference type="RefSeq" id="XP_022735692.1">
    <property type="nucleotide sequence ID" value="XM_022879957.1"/>
</dbReference>
<keyword evidence="11 18" id="KW-0547">Nucleotide-binding</keyword>
<comment type="subcellular location">
    <subcellularLocation>
        <location evidence="1">Membrane</location>
        <topology evidence="1">Single-pass type I membrane protein</topology>
    </subcellularLocation>
</comment>
<dbReference type="InterPro" id="IPR032675">
    <property type="entry name" value="LRR_dom_sf"/>
</dbReference>
<proteinExistence type="inferred from homology"/>
<keyword evidence="13 18" id="KW-0067">ATP-binding</keyword>
<dbReference type="Gene3D" id="3.80.10.10">
    <property type="entry name" value="Ribonuclease Inhibitor"/>
    <property type="match status" value="3"/>
</dbReference>
<keyword evidence="16" id="KW-0675">Receptor</keyword>
<dbReference type="PROSITE" id="PS50011">
    <property type="entry name" value="PROTEIN_KINASE_DOM"/>
    <property type="match status" value="1"/>
</dbReference>
<evidence type="ECO:0000256" key="13">
    <source>
        <dbReference type="ARBA" id="ARBA00022840"/>
    </source>
</evidence>
<protein>
    <recommendedName>
        <fullName evidence="4">non-specific serine/threonine protein kinase</fullName>
        <ecNumber evidence="4">2.7.11.1</ecNumber>
    </recommendedName>
</protein>
<dbReference type="OrthoDB" id="2020077at2759"/>
<accession>A0A6P5Y5I1</accession>
<dbReference type="PANTHER" id="PTHR45974">
    <property type="entry name" value="RECEPTOR-LIKE PROTEIN 55"/>
    <property type="match status" value="1"/>
</dbReference>
<dbReference type="EC" id="2.7.11.1" evidence="4"/>
<evidence type="ECO:0000256" key="10">
    <source>
        <dbReference type="ARBA" id="ARBA00022737"/>
    </source>
</evidence>
<dbReference type="InterPro" id="IPR008271">
    <property type="entry name" value="Ser/Thr_kinase_AS"/>
</dbReference>
<dbReference type="InterPro" id="IPR011009">
    <property type="entry name" value="Kinase-like_dom_sf"/>
</dbReference>
<dbReference type="GO" id="GO:0004674">
    <property type="term" value="F:protein serine/threonine kinase activity"/>
    <property type="evidence" value="ECO:0007669"/>
    <property type="project" value="UniProtKB-KW"/>
</dbReference>
<dbReference type="AlphaFoldDB" id="A0A6P5Y5I1"/>
<dbReference type="Pfam" id="PF00560">
    <property type="entry name" value="LRR_1"/>
    <property type="match status" value="3"/>
</dbReference>
<evidence type="ECO:0000256" key="12">
    <source>
        <dbReference type="ARBA" id="ARBA00022777"/>
    </source>
</evidence>
<dbReference type="SUPFAM" id="SSF52058">
    <property type="entry name" value="L domain-like"/>
    <property type="match status" value="1"/>
</dbReference>
<evidence type="ECO:0000256" key="3">
    <source>
        <dbReference type="ARBA" id="ARBA00009592"/>
    </source>
</evidence>
<dbReference type="InterPro" id="IPR000719">
    <property type="entry name" value="Prot_kinase_dom"/>
</dbReference>
<feature type="signal peptide" evidence="19">
    <location>
        <begin position="1"/>
        <end position="23"/>
    </location>
</feature>
<keyword evidence="8" id="KW-0812">Transmembrane</keyword>
<keyword evidence="9 19" id="KW-0732">Signal</keyword>
<evidence type="ECO:0000259" key="20">
    <source>
        <dbReference type="PROSITE" id="PS50011"/>
    </source>
</evidence>
<keyword evidence="14" id="KW-1133">Transmembrane helix</keyword>
<keyword evidence="17" id="KW-0325">Glycoprotein</keyword>
<evidence type="ECO:0000256" key="17">
    <source>
        <dbReference type="ARBA" id="ARBA00023180"/>
    </source>
</evidence>
<dbReference type="CDD" id="cd14066">
    <property type="entry name" value="STKc_IRAK"/>
    <property type="match status" value="1"/>
</dbReference>
<evidence type="ECO:0000256" key="8">
    <source>
        <dbReference type="ARBA" id="ARBA00022692"/>
    </source>
</evidence>
<dbReference type="PROSITE" id="PS00107">
    <property type="entry name" value="PROTEIN_KINASE_ATP"/>
    <property type="match status" value="1"/>
</dbReference>
<feature type="domain" description="Protein kinase" evidence="20">
    <location>
        <begin position="622"/>
        <end position="893"/>
    </location>
</feature>
<keyword evidence="5" id="KW-0723">Serine/threonine-protein kinase</keyword>
<evidence type="ECO:0000256" key="15">
    <source>
        <dbReference type="ARBA" id="ARBA00023136"/>
    </source>
</evidence>
<comment type="similarity">
    <text evidence="2">Belongs to the protein kinase superfamily. Ser/Thr protein kinase family.</text>
</comment>
<dbReference type="GO" id="GO:0005524">
    <property type="term" value="F:ATP binding"/>
    <property type="evidence" value="ECO:0007669"/>
    <property type="project" value="UniProtKB-UniRule"/>
</dbReference>
<evidence type="ECO:0000256" key="14">
    <source>
        <dbReference type="ARBA" id="ARBA00022989"/>
    </source>
</evidence>
<dbReference type="FunFam" id="3.30.200.20:FF:000328">
    <property type="entry name" value="Leucine-rich repeat protein kinase family protein"/>
    <property type="match status" value="1"/>
</dbReference>
<dbReference type="InterPro" id="IPR013210">
    <property type="entry name" value="LRR_N_plant-typ"/>
</dbReference>
<evidence type="ECO:0000256" key="19">
    <source>
        <dbReference type="SAM" id="SignalP"/>
    </source>
</evidence>
<dbReference type="SUPFAM" id="SSF56112">
    <property type="entry name" value="Protein kinase-like (PK-like)"/>
    <property type="match status" value="1"/>
</dbReference>
<dbReference type="InterPro" id="IPR001611">
    <property type="entry name" value="Leu-rich_rpt"/>
</dbReference>